<dbReference type="Gene3D" id="3.90.226.10">
    <property type="entry name" value="2-enoyl-CoA Hydratase, Chain A, domain 1"/>
    <property type="match status" value="1"/>
</dbReference>
<comment type="catalytic activity">
    <reaction evidence="4">
        <text>a short-chain (3S)-3-hydroxyacyl-CoA = a short-chain (2E)-enoyl-CoA + H2O</text>
        <dbReference type="Rhea" id="RHEA:52664"/>
        <dbReference type="ChEBI" id="CHEBI:15377"/>
        <dbReference type="ChEBI" id="CHEBI:87488"/>
        <dbReference type="ChEBI" id="CHEBI:136760"/>
        <dbReference type="EC" id="4.2.1.150"/>
    </reaction>
</comment>
<dbReference type="InterPro" id="IPR014748">
    <property type="entry name" value="Enoyl-CoA_hydra_C"/>
</dbReference>
<evidence type="ECO:0000313" key="8">
    <source>
        <dbReference type="Proteomes" id="UP000045545"/>
    </source>
</evidence>
<dbReference type="STRING" id="690567.2428"/>
<evidence type="ECO:0000256" key="2">
    <source>
        <dbReference type="ARBA" id="ARBA00005254"/>
    </source>
</evidence>
<protein>
    <recommendedName>
        <fullName evidence="5">short-chain-enoyl-CoA hydratase</fullName>
        <ecNumber evidence="5">4.2.1.150</ecNumber>
    </recommendedName>
</protein>
<evidence type="ECO:0000256" key="4">
    <source>
        <dbReference type="ARBA" id="ARBA00050624"/>
    </source>
</evidence>
<dbReference type="InterPro" id="IPR001753">
    <property type="entry name" value="Enoyl-CoA_hydra/iso"/>
</dbReference>
<dbReference type="FunFam" id="1.10.12.10:FF:000001">
    <property type="entry name" value="Probable enoyl-CoA hydratase, mitochondrial"/>
    <property type="match status" value="1"/>
</dbReference>
<evidence type="ECO:0000313" key="7">
    <source>
        <dbReference type="EMBL" id="CQB51965.1"/>
    </source>
</evidence>
<dbReference type="Gene3D" id="1.10.12.10">
    <property type="entry name" value="Lyase 2-enoyl-coa Hydratase, Chain A, domain 2"/>
    <property type="match status" value="1"/>
</dbReference>
<dbReference type="InterPro" id="IPR018376">
    <property type="entry name" value="Enoyl-CoA_hyd/isom_CS"/>
</dbReference>
<evidence type="ECO:0000256" key="5">
    <source>
        <dbReference type="ARBA" id="ARBA00067035"/>
    </source>
</evidence>
<dbReference type="PANTHER" id="PTHR11941">
    <property type="entry name" value="ENOYL-COA HYDRATASE-RELATED"/>
    <property type="match status" value="1"/>
</dbReference>
<proteinExistence type="inferred from homology"/>
<evidence type="ECO:0000256" key="3">
    <source>
        <dbReference type="ARBA" id="ARBA00023239"/>
    </source>
</evidence>
<name>A0A0E3WAQ7_9FIRM</name>
<dbReference type="GO" id="GO:0006635">
    <property type="term" value="P:fatty acid beta-oxidation"/>
    <property type="evidence" value="ECO:0007669"/>
    <property type="project" value="TreeGrafter"/>
</dbReference>
<dbReference type="Pfam" id="PF00378">
    <property type="entry name" value="ECH_1"/>
    <property type="match status" value="1"/>
</dbReference>
<dbReference type="PANTHER" id="PTHR11941:SF54">
    <property type="entry name" value="ENOYL-COA HYDRATASE, MITOCHONDRIAL"/>
    <property type="match status" value="1"/>
</dbReference>
<keyword evidence="8" id="KW-1185">Reference proteome</keyword>
<gene>
    <name evidence="7" type="ORF">2428</name>
</gene>
<dbReference type="AlphaFoldDB" id="A0A0E3WAQ7"/>
<organism evidence="7 8">
    <name type="scientific">Syntrophomonas zehnderi OL-4</name>
    <dbReference type="NCBI Taxonomy" id="690567"/>
    <lineage>
        <taxon>Bacteria</taxon>
        <taxon>Bacillati</taxon>
        <taxon>Bacillota</taxon>
        <taxon>Clostridia</taxon>
        <taxon>Eubacteriales</taxon>
        <taxon>Syntrophomonadaceae</taxon>
        <taxon>Syntrophomonas</taxon>
    </lineage>
</organism>
<dbReference type="Proteomes" id="UP000045545">
    <property type="component" value="Unassembled WGS sequence"/>
</dbReference>
<dbReference type="PROSITE" id="PS00166">
    <property type="entry name" value="ENOYL_COA_HYDRATASE"/>
    <property type="match status" value="1"/>
</dbReference>
<dbReference type="RefSeq" id="WP_046499375.1">
    <property type="nucleotide sequence ID" value="NZ_CGIH01000042.1"/>
</dbReference>
<sequence length="260" mass="28494">MDFKYIRLDIEQGIATLTMDRSQENNLNFAMLEEMVQAIEICANSPQVRVVVLTGANEVFSYGYDLEIVNMAREMPPVEAAEMIAEQGCARLMKKLMTMPKPVIACVNGACHGAGGEIAMACDYILASNKASFGQLYINIGLIGNCYLLPRLVGPRKALELIWTGKIISAEEAYQLGIVNSVVVAGLLVESTYKLARSFALGPTLAMGMAKKAIYQSAHMDMDKGLKLVNQLQTELMKTQDHLEGVAAYFEKRPPVFSGE</sequence>
<evidence type="ECO:0000256" key="6">
    <source>
        <dbReference type="RuleBase" id="RU003707"/>
    </source>
</evidence>
<keyword evidence="3" id="KW-0456">Lyase</keyword>
<dbReference type="CDD" id="cd06558">
    <property type="entry name" value="crotonase-like"/>
    <property type="match status" value="1"/>
</dbReference>
<dbReference type="SUPFAM" id="SSF52096">
    <property type="entry name" value="ClpP/crotonase"/>
    <property type="match status" value="1"/>
</dbReference>
<evidence type="ECO:0000256" key="1">
    <source>
        <dbReference type="ARBA" id="ARBA00005086"/>
    </source>
</evidence>
<comment type="pathway">
    <text evidence="1">Lipid metabolism; butanoate metabolism.</text>
</comment>
<reference evidence="7 8" key="1">
    <citation type="submission" date="2015-03" db="EMBL/GenBank/DDBJ databases">
        <authorList>
            <person name="Murphy D."/>
        </authorList>
    </citation>
    <scope>NUCLEOTIDE SEQUENCE [LARGE SCALE GENOMIC DNA]</scope>
    <source>
        <strain evidence="7 8">OL-4</strain>
    </source>
</reference>
<dbReference type="GO" id="GO:0018812">
    <property type="term" value="F:3-hydroxyacyl-CoA dehydratase activity"/>
    <property type="evidence" value="ECO:0007669"/>
    <property type="project" value="UniProtKB-EC"/>
</dbReference>
<dbReference type="EC" id="4.2.1.150" evidence="5"/>
<dbReference type="EMBL" id="CGIH01000042">
    <property type="protein sequence ID" value="CQB51965.1"/>
    <property type="molecule type" value="Genomic_DNA"/>
</dbReference>
<comment type="similarity">
    <text evidence="2 6">Belongs to the enoyl-CoA hydratase/isomerase family.</text>
</comment>
<accession>A0A0E3WAQ7</accession>
<dbReference type="InterPro" id="IPR029045">
    <property type="entry name" value="ClpP/crotonase-like_dom_sf"/>
</dbReference>